<dbReference type="AlphaFoldDB" id="A0A6S6U261"/>
<organism evidence="2">
    <name type="scientific">uncultured Thiotrichaceae bacterium</name>
    <dbReference type="NCBI Taxonomy" id="298394"/>
    <lineage>
        <taxon>Bacteria</taxon>
        <taxon>Pseudomonadati</taxon>
        <taxon>Pseudomonadota</taxon>
        <taxon>Gammaproteobacteria</taxon>
        <taxon>Thiotrichales</taxon>
        <taxon>Thiotrichaceae</taxon>
        <taxon>environmental samples</taxon>
    </lineage>
</organism>
<reference evidence="2" key="1">
    <citation type="submission" date="2020-01" db="EMBL/GenBank/DDBJ databases">
        <authorList>
            <person name="Meier V. D."/>
            <person name="Meier V D."/>
        </authorList>
    </citation>
    <scope>NUCLEOTIDE SEQUENCE</scope>
    <source>
        <strain evidence="2">HLG_WM_MAG_07</strain>
    </source>
</reference>
<sequence length="308" mass="34380">MKTHEFLNMFRERKLLVITDDNAITDLFRKHGFTDFADFADFDFAANTDPVFVLLSTYPSQYRMNKELWDNCGGIFVHLAAAKFDGSLQAVDYSIQKILDIPDYAATLAHRDVLYEKALSAKLINIHSGENSVLTGVLAEEVEVANYDAELEEGWLYSIAEFFETSIVNLADNKSSFCVDGKLVFNGLSYLENSPELKTEFAPLLTEMVNLSVKGDNWLECQDNSITKMVLGGQDFTAKMNEAFADSIRGLSLTEFAFGVVNHPKMPDWRINSIMNEGIVGMHVGIGIAVDTSHVDFISAGARLEFVH</sequence>
<protein>
    <recommendedName>
        <fullName evidence="1">Crocagin biosynthetic protein CgnE/B domain-containing protein</fullName>
    </recommendedName>
</protein>
<accession>A0A6S6U261</accession>
<feature type="domain" description="Crocagin biosynthetic protein CgnE/B" evidence="1">
    <location>
        <begin position="12"/>
        <end position="306"/>
    </location>
</feature>
<gene>
    <name evidence="2" type="ORF">HELGO_WM6631</name>
</gene>
<proteinExistence type="predicted"/>
<dbReference type="InterPro" id="IPR058799">
    <property type="entry name" value="CgnE_B"/>
</dbReference>
<name>A0A6S6U261_9GAMM</name>
<evidence type="ECO:0000313" key="2">
    <source>
        <dbReference type="EMBL" id="CAA6823290.1"/>
    </source>
</evidence>
<evidence type="ECO:0000259" key="1">
    <source>
        <dbReference type="Pfam" id="PF26231"/>
    </source>
</evidence>
<dbReference type="Pfam" id="PF26231">
    <property type="entry name" value="CgnE_B"/>
    <property type="match status" value="1"/>
</dbReference>
<dbReference type="EMBL" id="CACVAY010000112">
    <property type="protein sequence ID" value="CAA6823290.1"/>
    <property type="molecule type" value="Genomic_DNA"/>
</dbReference>